<gene>
    <name evidence="1" type="ORF">S03H2_21011</name>
</gene>
<dbReference type="EMBL" id="BARU01011143">
    <property type="protein sequence ID" value="GAH41726.1"/>
    <property type="molecule type" value="Genomic_DNA"/>
</dbReference>
<dbReference type="AlphaFoldDB" id="X1F7V9"/>
<organism evidence="1">
    <name type="scientific">marine sediment metagenome</name>
    <dbReference type="NCBI Taxonomy" id="412755"/>
    <lineage>
        <taxon>unclassified sequences</taxon>
        <taxon>metagenomes</taxon>
        <taxon>ecological metagenomes</taxon>
    </lineage>
</organism>
<name>X1F7V9_9ZZZZ</name>
<protein>
    <submittedName>
        <fullName evidence="1">Uncharacterized protein</fullName>
    </submittedName>
</protein>
<comment type="caution">
    <text evidence="1">The sequence shown here is derived from an EMBL/GenBank/DDBJ whole genome shotgun (WGS) entry which is preliminary data.</text>
</comment>
<reference evidence="1" key="1">
    <citation type="journal article" date="2014" name="Front. Microbiol.">
        <title>High frequency of phylogenetically diverse reductive dehalogenase-homologous genes in deep subseafloor sedimentary metagenomes.</title>
        <authorList>
            <person name="Kawai M."/>
            <person name="Futagami T."/>
            <person name="Toyoda A."/>
            <person name="Takaki Y."/>
            <person name="Nishi S."/>
            <person name="Hori S."/>
            <person name="Arai W."/>
            <person name="Tsubouchi T."/>
            <person name="Morono Y."/>
            <person name="Uchiyama I."/>
            <person name="Ito T."/>
            <person name="Fujiyama A."/>
            <person name="Inagaki F."/>
            <person name="Takami H."/>
        </authorList>
    </citation>
    <scope>NUCLEOTIDE SEQUENCE</scope>
    <source>
        <strain evidence="1">Expedition CK06-06</strain>
    </source>
</reference>
<sequence length="114" mass="13039">MKPEELIKLVLKGAQEYQRNKSQKEADEIINKISQDLYMGLKHGALRRLTVTALKEILRTLPNNPTEKDIDIRIKLIEAIILTVISTILSEGEIITMTPIKDKNKKQPGDKYEI</sequence>
<proteinExistence type="predicted"/>
<accession>X1F7V9</accession>
<evidence type="ECO:0000313" key="1">
    <source>
        <dbReference type="EMBL" id="GAH41726.1"/>
    </source>
</evidence>